<dbReference type="AlphaFoldDB" id="A0AAN6P981"/>
<protein>
    <recommendedName>
        <fullName evidence="4">Protein kinase domain-containing protein</fullName>
    </recommendedName>
</protein>
<dbReference type="InterPro" id="IPR011009">
    <property type="entry name" value="Kinase-like_dom_sf"/>
</dbReference>
<evidence type="ECO:0000256" key="1">
    <source>
        <dbReference type="SAM" id="MobiDB-lite"/>
    </source>
</evidence>
<reference evidence="3" key="1">
    <citation type="journal article" date="2023" name="Mol. Phylogenet. Evol.">
        <title>Genome-scale phylogeny and comparative genomics of the fungal order Sordariales.</title>
        <authorList>
            <person name="Hensen N."/>
            <person name="Bonometti L."/>
            <person name="Westerberg I."/>
            <person name="Brannstrom I.O."/>
            <person name="Guillou S."/>
            <person name="Cros-Aarteil S."/>
            <person name="Calhoun S."/>
            <person name="Haridas S."/>
            <person name="Kuo A."/>
            <person name="Mondo S."/>
            <person name="Pangilinan J."/>
            <person name="Riley R."/>
            <person name="LaButti K."/>
            <person name="Andreopoulos B."/>
            <person name="Lipzen A."/>
            <person name="Chen C."/>
            <person name="Yan M."/>
            <person name="Daum C."/>
            <person name="Ng V."/>
            <person name="Clum A."/>
            <person name="Steindorff A."/>
            <person name="Ohm R.A."/>
            <person name="Martin F."/>
            <person name="Silar P."/>
            <person name="Natvig D.O."/>
            <person name="Lalanne C."/>
            <person name="Gautier V."/>
            <person name="Ament-Velasquez S.L."/>
            <person name="Kruys A."/>
            <person name="Hutchinson M.I."/>
            <person name="Powell A.J."/>
            <person name="Barry K."/>
            <person name="Miller A.N."/>
            <person name="Grigoriev I.V."/>
            <person name="Debuchy R."/>
            <person name="Gladieux P."/>
            <person name="Hiltunen Thoren M."/>
            <person name="Johannesson H."/>
        </authorList>
    </citation>
    <scope>NUCLEOTIDE SEQUENCE [LARGE SCALE GENOMIC DNA]</scope>
    <source>
        <strain evidence="3">CBS 284.82</strain>
    </source>
</reference>
<dbReference type="SUPFAM" id="SSF56112">
    <property type="entry name" value="Protein kinase-like (PK-like)"/>
    <property type="match status" value="1"/>
</dbReference>
<proteinExistence type="predicted"/>
<evidence type="ECO:0000313" key="3">
    <source>
        <dbReference type="Proteomes" id="UP001303115"/>
    </source>
</evidence>
<comment type="caution">
    <text evidence="2">The sequence shown here is derived from an EMBL/GenBank/DDBJ whole genome shotgun (WGS) entry which is preliminary data.</text>
</comment>
<dbReference type="EMBL" id="MU854552">
    <property type="protein sequence ID" value="KAK4033095.1"/>
    <property type="molecule type" value="Genomic_DNA"/>
</dbReference>
<evidence type="ECO:0008006" key="4">
    <source>
        <dbReference type="Google" id="ProtNLM"/>
    </source>
</evidence>
<gene>
    <name evidence="2" type="ORF">C8A01DRAFT_50259</name>
</gene>
<feature type="region of interest" description="Disordered" evidence="1">
    <location>
        <begin position="362"/>
        <end position="397"/>
    </location>
</feature>
<evidence type="ECO:0000313" key="2">
    <source>
        <dbReference type="EMBL" id="KAK4033095.1"/>
    </source>
</evidence>
<organism evidence="2 3">
    <name type="scientific">Parachaetomium inaequale</name>
    <dbReference type="NCBI Taxonomy" id="2588326"/>
    <lineage>
        <taxon>Eukaryota</taxon>
        <taxon>Fungi</taxon>
        <taxon>Dikarya</taxon>
        <taxon>Ascomycota</taxon>
        <taxon>Pezizomycotina</taxon>
        <taxon>Sordariomycetes</taxon>
        <taxon>Sordariomycetidae</taxon>
        <taxon>Sordariales</taxon>
        <taxon>Chaetomiaceae</taxon>
        <taxon>Parachaetomium</taxon>
    </lineage>
</organism>
<name>A0AAN6P981_9PEZI</name>
<accession>A0AAN6P981</accession>
<sequence>MSYYPSPPLPDGRRRVLVFSYDQRRWLPAGTVKVDISGDGTILSTSADPKDDRVEVPFYPPRACFPSSVATARRSELTEVDRLNCDEDLVTYSPSPGETRKVVMRSYFKASAGPGWWHETNCIMRIPRHPNIVPFDALVIDTVGGVDRAVGFTTLTARITEEPLSLNTGCVFKLKYLEQLIDAVDHLNLGSGIVHGAVTAFNLLIDPATDSIQLYNFKEAAKLGWEGDEDYFFFEYDKRRNDVKFVVLTVYDIITRQLRLNEDYREPRRLDAATFLRKRKWEKHRSVKLDKPVDDYRRLVSAWAKRRAVTDARVDHFTKASQPLSWPSLRVDPDMLDESFGFKKPGKLRRELVELGKDFLKWERPPGSAMPPPKGKRSLSTGEVVDDDASDGASAAT</sequence>
<keyword evidence="3" id="KW-1185">Reference proteome</keyword>
<dbReference type="Proteomes" id="UP001303115">
    <property type="component" value="Unassembled WGS sequence"/>
</dbReference>